<organism evidence="2 3">
    <name type="scientific">Eleusine coracana subsp. coracana</name>
    <dbReference type="NCBI Taxonomy" id="191504"/>
    <lineage>
        <taxon>Eukaryota</taxon>
        <taxon>Viridiplantae</taxon>
        <taxon>Streptophyta</taxon>
        <taxon>Embryophyta</taxon>
        <taxon>Tracheophyta</taxon>
        <taxon>Spermatophyta</taxon>
        <taxon>Magnoliopsida</taxon>
        <taxon>Liliopsida</taxon>
        <taxon>Poales</taxon>
        <taxon>Poaceae</taxon>
        <taxon>PACMAD clade</taxon>
        <taxon>Chloridoideae</taxon>
        <taxon>Cynodonteae</taxon>
        <taxon>Eleusininae</taxon>
        <taxon>Eleusine</taxon>
    </lineage>
</organism>
<feature type="region of interest" description="Disordered" evidence="1">
    <location>
        <begin position="49"/>
        <end position="70"/>
    </location>
</feature>
<reference evidence="2" key="1">
    <citation type="journal article" date="2018" name="DNA Res.">
        <title>Multiple hybrid de novo genome assembly of finger millet, an orphan allotetraploid crop.</title>
        <authorList>
            <person name="Hatakeyama M."/>
            <person name="Aluri S."/>
            <person name="Balachadran M.T."/>
            <person name="Sivarajan S.R."/>
            <person name="Patrignani A."/>
            <person name="Gruter S."/>
            <person name="Poveda L."/>
            <person name="Shimizu-Inatsugi R."/>
            <person name="Baeten J."/>
            <person name="Francoijs K.J."/>
            <person name="Nataraja K.N."/>
            <person name="Reddy Y.A.N."/>
            <person name="Phadnis S."/>
            <person name="Ravikumar R.L."/>
            <person name="Schlapbach R."/>
            <person name="Sreeman S.M."/>
            <person name="Shimizu K.K."/>
        </authorList>
    </citation>
    <scope>NUCLEOTIDE SEQUENCE</scope>
</reference>
<gene>
    <name evidence="2" type="primary">ga17150</name>
    <name evidence="2" type="ORF">PR202_ga17150</name>
</gene>
<keyword evidence="3" id="KW-1185">Reference proteome</keyword>
<accession>A0AAV5CPE1</accession>
<dbReference type="AlphaFoldDB" id="A0AAV5CPE1"/>
<evidence type="ECO:0000256" key="1">
    <source>
        <dbReference type="SAM" id="MobiDB-lite"/>
    </source>
</evidence>
<feature type="compositionally biased region" description="Basic and acidic residues" evidence="1">
    <location>
        <begin position="223"/>
        <end position="233"/>
    </location>
</feature>
<feature type="compositionally biased region" description="Basic residues" evidence="1">
    <location>
        <begin position="191"/>
        <end position="202"/>
    </location>
</feature>
<dbReference type="Proteomes" id="UP001054889">
    <property type="component" value="Unassembled WGS sequence"/>
</dbReference>
<proteinExistence type="predicted"/>
<protein>
    <submittedName>
        <fullName evidence="2">Uncharacterized protein</fullName>
    </submittedName>
</protein>
<sequence>MHRRAGLLHAGAAIFYSGTGALLAAAGLDSASPVVNLTLRPAFLRHGAAAPPPTSVRAPRAGSSVPRAGLLGERRGGRRRIMEEEARWPYGNGVDWGSRGGQRLQLGDWKEELSSAAGRQSGSCRGTRRAHLLLRHEQGLVDQPAPSASSATRSHARVASEPASGRRPCRRRLASRLTRSVPPAAAPGVSRLRRRPAHHGTQRHPASATALPPKLPPCPCLRSMREGEADRQERRKKKKKK</sequence>
<reference evidence="2" key="2">
    <citation type="submission" date="2021-12" db="EMBL/GenBank/DDBJ databases">
        <title>Resequencing data analysis of finger millet.</title>
        <authorList>
            <person name="Hatakeyama M."/>
            <person name="Aluri S."/>
            <person name="Balachadran M.T."/>
            <person name="Sivarajan S.R."/>
            <person name="Poveda L."/>
            <person name="Shimizu-Inatsugi R."/>
            <person name="Schlapbach R."/>
            <person name="Sreeman S.M."/>
            <person name="Shimizu K.K."/>
        </authorList>
    </citation>
    <scope>NUCLEOTIDE SEQUENCE</scope>
</reference>
<dbReference type="EMBL" id="BQKI01000008">
    <property type="protein sequence ID" value="GJN00003.1"/>
    <property type="molecule type" value="Genomic_DNA"/>
</dbReference>
<comment type="caution">
    <text evidence="2">The sequence shown here is derived from an EMBL/GenBank/DDBJ whole genome shotgun (WGS) entry which is preliminary data.</text>
</comment>
<evidence type="ECO:0000313" key="2">
    <source>
        <dbReference type="EMBL" id="GJN00003.1"/>
    </source>
</evidence>
<name>A0AAV5CPE1_ELECO</name>
<evidence type="ECO:0000313" key="3">
    <source>
        <dbReference type="Proteomes" id="UP001054889"/>
    </source>
</evidence>
<feature type="region of interest" description="Disordered" evidence="1">
    <location>
        <begin position="138"/>
        <end position="241"/>
    </location>
</feature>